<dbReference type="GO" id="GO:0046373">
    <property type="term" value="P:L-arabinose metabolic process"/>
    <property type="evidence" value="ECO:0007669"/>
    <property type="project" value="InterPro"/>
</dbReference>
<dbReference type="PANTHER" id="PTHR43301">
    <property type="entry name" value="ARABINAN ENDO-1,5-ALPHA-L-ARABINOSIDASE"/>
    <property type="match status" value="1"/>
</dbReference>
<dbReference type="InterPro" id="IPR006311">
    <property type="entry name" value="TAT_signal"/>
</dbReference>
<evidence type="ECO:0000313" key="4">
    <source>
        <dbReference type="Proteomes" id="UP000601223"/>
    </source>
</evidence>
<feature type="domain" description="Alpha-L-arabinofuranosidase B arabinose-binding" evidence="2">
    <location>
        <begin position="332"/>
        <end position="465"/>
    </location>
</feature>
<sequence>MTTRRELLTGLLSAATVGAAGGLTLAAAGSPAAAAGPFGGYVMGYFTESPNRLANNYGLHLAVSTDGLNWTPLNQNNPVVTPTAGTGGLRDPFILRKQDDTFAVVATDLNGTDFTQPNQYIHVWDSVDLRSFTGYRRVRMHTMNTHTWAPEAFWDASRGQYGIIYSAHNGTRDVFMVNYTTDFVTVSAPQVFFDPGFNVLDATMHLGGGTNYLYYKNLSNGRLYGARSSSLNPGSFNSGTYTAGVVNGGIEAPIVVKAYDRNEWWLWGDSFSPVNGEFYVWRSGNVNTDSWSALTKAQYTQPLNAKHATIAPITATERTNLLSRWGAPTWNRIKSYNYPDHLIRHSSNAGRIDPYPFDPYADAQWRLRPGLADSAGVSFESVNFPGRYLRHSNYVIGLAANDGSALFAGDATFHRTAGLADANWTSWRSHNFPTRYLRHAGFVLRIDVLSSSSPASDRADATFQIGY</sequence>
<accession>A0A8J3JTI5</accession>
<name>A0A8J3JTI5_9ACTN</name>
<keyword evidence="4" id="KW-1185">Reference proteome</keyword>
<proteinExistence type="predicted"/>
<dbReference type="AlphaFoldDB" id="A0A8J3JTI5"/>
<dbReference type="InterPro" id="IPR036195">
    <property type="entry name" value="AbfB_ABD_sf"/>
</dbReference>
<dbReference type="Proteomes" id="UP000601223">
    <property type="component" value="Unassembled WGS sequence"/>
</dbReference>
<protein>
    <recommendedName>
        <fullName evidence="2">Alpha-L-arabinofuranosidase B arabinose-binding domain-containing protein</fullName>
    </recommendedName>
</protein>
<dbReference type="RefSeq" id="WP_203748815.1">
    <property type="nucleotide sequence ID" value="NZ_BONF01000025.1"/>
</dbReference>
<gene>
    <name evidence="3" type="ORF">Cba03nite_42330</name>
</gene>
<dbReference type="SUPFAM" id="SSF110221">
    <property type="entry name" value="AbfB domain"/>
    <property type="match status" value="1"/>
</dbReference>
<dbReference type="InterPro" id="IPR007934">
    <property type="entry name" value="AbfB_ABD"/>
</dbReference>
<dbReference type="GO" id="GO:0046556">
    <property type="term" value="F:alpha-L-arabinofuranosidase activity"/>
    <property type="evidence" value="ECO:0007669"/>
    <property type="project" value="InterPro"/>
</dbReference>
<dbReference type="InterPro" id="IPR023296">
    <property type="entry name" value="Glyco_hydro_beta-prop_sf"/>
</dbReference>
<dbReference type="SUPFAM" id="SSF75005">
    <property type="entry name" value="Arabinanase/levansucrase/invertase"/>
    <property type="match status" value="1"/>
</dbReference>
<evidence type="ECO:0000259" key="2">
    <source>
        <dbReference type="Pfam" id="PF05270"/>
    </source>
</evidence>
<dbReference type="Gene3D" id="2.80.10.50">
    <property type="match status" value="1"/>
</dbReference>
<comment type="caution">
    <text evidence="3">The sequence shown here is derived from an EMBL/GenBank/DDBJ whole genome shotgun (WGS) entry which is preliminary data.</text>
</comment>
<evidence type="ECO:0000256" key="1">
    <source>
        <dbReference type="SAM" id="SignalP"/>
    </source>
</evidence>
<dbReference type="Gene3D" id="2.115.10.20">
    <property type="entry name" value="Glycosyl hydrolase domain, family 43"/>
    <property type="match status" value="1"/>
</dbReference>
<reference evidence="3 4" key="1">
    <citation type="submission" date="2021-01" db="EMBL/GenBank/DDBJ databases">
        <title>Whole genome shotgun sequence of Catellatospora bangladeshensis NBRC 107357.</title>
        <authorList>
            <person name="Komaki H."/>
            <person name="Tamura T."/>
        </authorList>
    </citation>
    <scope>NUCLEOTIDE SEQUENCE [LARGE SCALE GENOMIC DNA]</scope>
    <source>
        <strain evidence="3 4">NBRC 107357</strain>
    </source>
</reference>
<feature type="chain" id="PRO_5035213211" description="Alpha-L-arabinofuranosidase B arabinose-binding domain-containing protein" evidence="1">
    <location>
        <begin position="35"/>
        <end position="467"/>
    </location>
</feature>
<evidence type="ECO:0000313" key="3">
    <source>
        <dbReference type="EMBL" id="GIF82884.1"/>
    </source>
</evidence>
<feature type="signal peptide" evidence="1">
    <location>
        <begin position="1"/>
        <end position="34"/>
    </location>
</feature>
<dbReference type="Pfam" id="PF05270">
    <property type="entry name" value="AbfB"/>
    <property type="match status" value="1"/>
</dbReference>
<dbReference type="EMBL" id="BONF01000025">
    <property type="protein sequence ID" value="GIF82884.1"/>
    <property type="molecule type" value="Genomic_DNA"/>
</dbReference>
<keyword evidence="1" id="KW-0732">Signal</keyword>
<dbReference type="CDD" id="cd08983">
    <property type="entry name" value="GH43_Bt3655-like"/>
    <property type="match status" value="1"/>
</dbReference>
<dbReference type="CDD" id="cd23399">
    <property type="entry name" value="beta-trefoil_ABD_ABFB"/>
    <property type="match status" value="1"/>
</dbReference>
<dbReference type="InterPro" id="IPR050727">
    <property type="entry name" value="GH43_arabinanases"/>
</dbReference>
<dbReference type="PANTHER" id="PTHR43301:SF3">
    <property type="entry name" value="ARABINAN ENDO-1,5-ALPHA-L-ARABINOSIDASE A-RELATED"/>
    <property type="match status" value="1"/>
</dbReference>
<organism evidence="3 4">
    <name type="scientific">Catellatospora bangladeshensis</name>
    <dbReference type="NCBI Taxonomy" id="310355"/>
    <lineage>
        <taxon>Bacteria</taxon>
        <taxon>Bacillati</taxon>
        <taxon>Actinomycetota</taxon>
        <taxon>Actinomycetes</taxon>
        <taxon>Micromonosporales</taxon>
        <taxon>Micromonosporaceae</taxon>
        <taxon>Catellatospora</taxon>
    </lineage>
</organism>
<dbReference type="PROSITE" id="PS51318">
    <property type="entry name" value="TAT"/>
    <property type="match status" value="1"/>
</dbReference>